<comment type="caution">
    <text evidence="2">The sequence shown here is derived from an EMBL/GenBank/DDBJ whole genome shotgun (WGS) entry which is preliminary data.</text>
</comment>
<reference evidence="2 3" key="1">
    <citation type="submission" date="2023-09" db="EMBL/GenBank/DDBJ databases">
        <authorList>
            <person name="Rey-Velasco X."/>
        </authorList>
    </citation>
    <scope>NUCLEOTIDE SEQUENCE [LARGE SCALE GENOMIC DNA]</scope>
    <source>
        <strain evidence="2 3">F297</strain>
    </source>
</reference>
<name>A0ABU3CSL6_9FLAO</name>
<evidence type="ECO:0000313" key="3">
    <source>
        <dbReference type="Proteomes" id="UP001248819"/>
    </source>
</evidence>
<dbReference type="Pfam" id="PF11396">
    <property type="entry name" value="PepSY_like"/>
    <property type="match status" value="2"/>
</dbReference>
<evidence type="ECO:0000259" key="1">
    <source>
        <dbReference type="Pfam" id="PF11396"/>
    </source>
</evidence>
<dbReference type="InterPro" id="IPR021533">
    <property type="entry name" value="PepSY-like"/>
</dbReference>
<dbReference type="RefSeq" id="WP_311483522.1">
    <property type="nucleotide sequence ID" value="NZ_JAVRHP010000013.1"/>
</dbReference>
<organism evidence="2 3">
    <name type="scientific">Autumnicola edwardsiae</name>
    <dbReference type="NCBI Taxonomy" id="3075594"/>
    <lineage>
        <taxon>Bacteria</taxon>
        <taxon>Pseudomonadati</taxon>
        <taxon>Bacteroidota</taxon>
        <taxon>Flavobacteriia</taxon>
        <taxon>Flavobacteriales</taxon>
        <taxon>Flavobacteriaceae</taxon>
        <taxon>Autumnicola</taxon>
    </lineage>
</organism>
<dbReference type="Proteomes" id="UP001248819">
    <property type="component" value="Unassembled WGS sequence"/>
</dbReference>
<dbReference type="EMBL" id="JAVRHP010000013">
    <property type="protein sequence ID" value="MDT0649358.1"/>
    <property type="molecule type" value="Genomic_DNA"/>
</dbReference>
<gene>
    <name evidence="2" type="ORF">RM529_04340</name>
</gene>
<keyword evidence="3" id="KW-1185">Reference proteome</keyword>
<dbReference type="SUPFAM" id="SSF160574">
    <property type="entry name" value="BT0923-like"/>
    <property type="match status" value="1"/>
</dbReference>
<protein>
    <submittedName>
        <fullName evidence="2">PepSY-like domain-containing protein</fullName>
    </submittedName>
</protein>
<feature type="domain" description="Putative beta-lactamase-inhibitor-like PepSY-like" evidence="1">
    <location>
        <begin position="21"/>
        <end position="73"/>
    </location>
</feature>
<dbReference type="Gene3D" id="3.10.450.360">
    <property type="match status" value="1"/>
</dbReference>
<feature type="domain" description="Putative beta-lactamase-inhibitor-like PepSY-like" evidence="1">
    <location>
        <begin position="79"/>
        <end position="141"/>
    </location>
</feature>
<sequence>MRRILFTSLLAITISSCNMKDQIAANQVPSVVLNAFQKQYPEAADVEWEKQNSDFEVEFERDNVEYTALINQQGDIFKIKHDASLEEIPETVLEKIKADYADYTIDDVEVLKDGENTYFQLELDKKLADKEIVVSEAGEVLDIDYWD</sequence>
<evidence type="ECO:0000313" key="2">
    <source>
        <dbReference type="EMBL" id="MDT0649358.1"/>
    </source>
</evidence>
<accession>A0ABU3CSL6</accession>
<proteinExistence type="predicted"/>
<dbReference type="PROSITE" id="PS51257">
    <property type="entry name" value="PROKAR_LIPOPROTEIN"/>
    <property type="match status" value="1"/>
</dbReference>